<sequence length="153" mass="17797">MNGRNRRQRERSEHDAFRRERSEPGFVGTGKQRERSEHHAFRRERSEHHAFRRERSEHHAFRRERSEHHAFRRERSEHHAFGREAPLLRIVTPDTTPEEIAAIVAVFSALGGSAPTPEPPRSEWADPARGLRRTGHSLTTHGRGAWRASGLPR</sequence>
<evidence type="ECO:0000313" key="3">
    <source>
        <dbReference type="Proteomes" id="UP001597229"/>
    </source>
</evidence>
<dbReference type="Proteomes" id="UP001597229">
    <property type="component" value="Unassembled WGS sequence"/>
</dbReference>
<proteinExistence type="predicted"/>
<name>A0ABW3W045_9ACTN</name>
<keyword evidence="3" id="KW-1185">Reference proteome</keyword>
<feature type="compositionally biased region" description="Basic and acidic residues" evidence="1">
    <location>
        <begin position="31"/>
        <end position="78"/>
    </location>
</feature>
<feature type="region of interest" description="Disordered" evidence="1">
    <location>
        <begin position="111"/>
        <end position="153"/>
    </location>
</feature>
<dbReference type="Pfam" id="PF13822">
    <property type="entry name" value="ACC_epsilon"/>
    <property type="match status" value="1"/>
</dbReference>
<feature type="compositionally biased region" description="Basic and acidic residues" evidence="1">
    <location>
        <begin position="10"/>
        <end position="23"/>
    </location>
</feature>
<protein>
    <submittedName>
        <fullName evidence="2">Acyl-CoA carboxylase subunit epsilon</fullName>
    </submittedName>
</protein>
<evidence type="ECO:0000313" key="2">
    <source>
        <dbReference type="EMBL" id="MFD1247838.1"/>
    </source>
</evidence>
<dbReference type="RefSeq" id="WP_379228434.1">
    <property type="nucleotide sequence ID" value="NZ_JBHTLX010000011.1"/>
</dbReference>
<dbReference type="EMBL" id="JBHTLX010000011">
    <property type="protein sequence ID" value="MFD1247838.1"/>
    <property type="molecule type" value="Genomic_DNA"/>
</dbReference>
<reference evidence="3" key="1">
    <citation type="journal article" date="2019" name="Int. J. Syst. Evol. Microbiol.">
        <title>The Global Catalogue of Microorganisms (GCM) 10K type strain sequencing project: providing services to taxonomists for standard genome sequencing and annotation.</title>
        <authorList>
            <consortium name="The Broad Institute Genomics Platform"/>
            <consortium name="The Broad Institute Genome Sequencing Center for Infectious Disease"/>
            <person name="Wu L."/>
            <person name="Ma J."/>
        </authorList>
    </citation>
    <scope>NUCLEOTIDE SEQUENCE [LARGE SCALE GENOMIC DNA]</scope>
    <source>
        <strain evidence="3">CCUG 52478</strain>
    </source>
</reference>
<gene>
    <name evidence="2" type="ORF">ACFQ3F_08555</name>
</gene>
<organism evidence="2 3">
    <name type="scientific">Nocardioides ginsengisoli</name>
    <dbReference type="NCBI Taxonomy" id="363868"/>
    <lineage>
        <taxon>Bacteria</taxon>
        <taxon>Bacillati</taxon>
        <taxon>Actinomycetota</taxon>
        <taxon>Actinomycetes</taxon>
        <taxon>Propionibacteriales</taxon>
        <taxon>Nocardioidaceae</taxon>
        <taxon>Nocardioides</taxon>
    </lineage>
</organism>
<comment type="caution">
    <text evidence="2">The sequence shown here is derived from an EMBL/GenBank/DDBJ whole genome shotgun (WGS) entry which is preliminary data.</text>
</comment>
<accession>A0ABW3W045</accession>
<evidence type="ECO:0000256" key="1">
    <source>
        <dbReference type="SAM" id="MobiDB-lite"/>
    </source>
</evidence>
<dbReference type="InterPro" id="IPR032716">
    <property type="entry name" value="ACC_epsilon"/>
</dbReference>
<feature type="region of interest" description="Disordered" evidence="1">
    <location>
        <begin position="1"/>
        <end position="78"/>
    </location>
</feature>